<dbReference type="PANTHER" id="PTHR12049:SF7">
    <property type="entry name" value="PROTEIN ARGININE METHYLTRANSFERASE NDUFAF7, MITOCHONDRIAL"/>
    <property type="match status" value="1"/>
</dbReference>
<reference evidence="3 4" key="1">
    <citation type="journal article" date="2019" name="Int. J. Syst. Evol. Microbiol.">
        <title>Azospirillum ramasamyi sp. nov., a novel diazotrophic bacterium isolated from fermented bovine products.</title>
        <authorList>
            <person name="Anandham R."/>
            <person name="Heo J."/>
            <person name="Krishnamoorthy R."/>
            <person name="SenthilKumar M."/>
            <person name="Gopal N.O."/>
            <person name="Kim S.J."/>
            <person name="Kwon S.W."/>
        </authorList>
    </citation>
    <scope>NUCLEOTIDE SEQUENCE [LARGE SCALE GENOMIC DNA]</scope>
    <source>
        <strain evidence="3 4">M2T2B2</strain>
    </source>
</reference>
<sequence>MAEDESPEARNAGAEKAGEETLARLLARRILMDGPISVGAFMAEALGHPRLGYYIRQDPFGSGGDFTTAPEISQMFGELVGLWCVDSWARLGGPGPFHLVELGPGRGTLMADAVRAAAVLPLFRDNAIVHLVETSPALRERQHRTLQPILGDAIQWHDRLEDVPDGPTILIANEFFDALPIRQVQKTNHGWFERLVDLAPDSTESDPRFRFVLEAFGSSGSRLVPDPLRDAPDGSVVEVSPASQAVARLIGARLAAAPGAALVIDYGYAQGPAVGDTLQALRRHAFAPVLEAPGEADLTAHVDFAAIAAAARQGGARSFGPVEQGEWLTRLGIHQRASSLAGKATPAQAKDIQSALERLIDPAQMGRLFKLVALATPGAFTDASPPAGF</sequence>
<keyword evidence="1 3" id="KW-0489">Methyltransferase</keyword>
<dbReference type="SUPFAM" id="SSF53335">
    <property type="entry name" value="S-adenosyl-L-methionine-dependent methyltransferases"/>
    <property type="match status" value="1"/>
</dbReference>
<dbReference type="Proteomes" id="UP000249605">
    <property type="component" value="Chromosome"/>
</dbReference>
<dbReference type="AlphaFoldDB" id="A0A2U9S5H4"/>
<dbReference type="GO" id="GO:0035243">
    <property type="term" value="F:protein-arginine omega-N symmetric methyltransferase activity"/>
    <property type="evidence" value="ECO:0007669"/>
    <property type="project" value="TreeGrafter"/>
</dbReference>
<organism evidence="3 4">
    <name type="scientific">Azospirillum ramasamyi</name>
    <dbReference type="NCBI Taxonomy" id="682998"/>
    <lineage>
        <taxon>Bacteria</taxon>
        <taxon>Pseudomonadati</taxon>
        <taxon>Pseudomonadota</taxon>
        <taxon>Alphaproteobacteria</taxon>
        <taxon>Rhodospirillales</taxon>
        <taxon>Azospirillaceae</taxon>
        <taxon>Azospirillum</taxon>
    </lineage>
</organism>
<dbReference type="EMBL" id="CP029829">
    <property type="protein sequence ID" value="AWU94287.1"/>
    <property type="molecule type" value="Genomic_DNA"/>
</dbReference>
<dbReference type="InterPro" id="IPR029063">
    <property type="entry name" value="SAM-dependent_MTases_sf"/>
</dbReference>
<dbReference type="InterPro" id="IPR038375">
    <property type="entry name" value="NDUFAF7_sf"/>
</dbReference>
<dbReference type="InterPro" id="IPR003788">
    <property type="entry name" value="NDUFAF7"/>
</dbReference>
<evidence type="ECO:0000256" key="1">
    <source>
        <dbReference type="ARBA" id="ARBA00022603"/>
    </source>
</evidence>
<dbReference type="RefSeq" id="WP_111066880.1">
    <property type="nucleotide sequence ID" value="NZ_CP029829.1"/>
</dbReference>
<dbReference type="GO" id="GO:0032259">
    <property type="term" value="P:methylation"/>
    <property type="evidence" value="ECO:0007669"/>
    <property type="project" value="UniProtKB-KW"/>
</dbReference>
<evidence type="ECO:0000313" key="4">
    <source>
        <dbReference type="Proteomes" id="UP000249605"/>
    </source>
</evidence>
<keyword evidence="2 3" id="KW-0808">Transferase</keyword>
<accession>A0A2U9S5H4</accession>
<keyword evidence="4" id="KW-1185">Reference proteome</keyword>
<evidence type="ECO:0000313" key="3">
    <source>
        <dbReference type="EMBL" id="AWU94287.1"/>
    </source>
</evidence>
<proteinExistence type="predicted"/>
<gene>
    <name evidence="3" type="ORF">DM194_08410</name>
</gene>
<dbReference type="Pfam" id="PF02636">
    <property type="entry name" value="Methyltransf_28"/>
    <property type="match status" value="1"/>
</dbReference>
<evidence type="ECO:0000256" key="2">
    <source>
        <dbReference type="ARBA" id="ARBA00022679"/>
    </source>
</evidence>
<protein>
    <submittedName>
        <fullName evidence="3">Class I SAM-dependent methyltransferase</fullName>
    </submittedName>
</protein>
<name>A0A2U9S5H4_9PROT</name>
<dbReference type="OrthoDB" id="9794208at2"/>
<dbReference type="PANTHER" id="PTHR12049">
    <property type="entry name" value="PROTEIN ARGININE METHYLTRANSFERASE NDUFAF7, MITOCHONDRIAL"/>
    <property type="match status" value="1"/>
</dbReference>
<dbReference type="Gene3D" id="3.40.50.12710">
    <property type="match status" value="1"/>
</dbReference>
<dbReference type="KEGG" id="azm:DM194_08410"/>